<dbReference type="RefSeq" id="WP_114467075.1">
    <property type="nucleotide sequence ID" value="NZ_QPJK01000002.1"/>
</dbReference>
<evidence type="ECO:0000256" key="1">
    <source>
        <dbReference type="ARBA" id="ARBA00005125"/>
    </source>
</evidence>
<dbReference type="Proteomes" id="UP000252884">
    <property type="component" value="Unassembled WGS sequence"/>
</dbReference>
<dbReference type="Pfam" id="PF01370">
    <property type="entry name" value="Epimerase"/>
    <property type="match status" value="1"/>
</dbReference>
<name>A0A368Y3N6_9BURK</name>
<comment type="caution">
    <text evidence="4">The sequence shown here is derived from an EMBL/GenBank/DDBJ whole genome shotgun (WGS) entry which is preliminary data.</text>
</comment>
<comment type="pathway">
    <text evidence="1">Bacterial outer membrane biogenesis; LPS O-antigen biosynthesis.</text>
</comment>
<proteinExistence type="inferred from homology"/>
<reference evidence="4 5" key="1">
    <citation type="submission" date="2018-07" db="EMBL/GenBank/DDBJ databases">
        <title>Genomic Encyclopedia of Type Strains, Phase IV (KMG-IV): sequencing the most valuable type-strain genomes for metagenomic binning, comparative biology and taxonomic classification.</title>
        <authorList>
            <person name="Goeker M."/>
        </authorList>
    </citation>
    <scope>NUCLEOTIDE SEQUENCE [LARGE SCALE GENOMIC DNA]</scope>
    <source>
        <strain evidence="4 5">DSM 21634</strain>
    </source>
</reference>
<dbReference type="AlphaFoldDB" id="A0A368Y3N6"/>
<dbReference type="OrthoDB" id="9769113at2"/>
<dbReference type="SUPFAM" id="SSF51735">
    <property type="entry name" value="NAD(P)-binding Rossmann-fold domains"/>
    <property type="match status" value="1"/>
</dbReference>
<evidence type="ECO:0000259" key="3">
    <source>
        <dbReference type="Pfam" id="PF01370"/>
    </source>
</evidence>
<dbReference type="PANTHER" id="PTHR43000">
    <property type="entry name" value="DTDP-D-GLUCOSE 4,6-DEHYDRATASE-RELATED"/>
    <property type="match status" value="1"/>
</dbReference>
<keyword evidence="5" id="KW-1185">Reference proteome</keyword>
<accession>A0A368Y3N6</accession>
<dbReference type="EMBL" id="QPJK01000002">
    <property type="protein sequence ID" value="RCW73918.1"/>
    <property type="molecule type" value="Genomic_DNA"/>
</dbReference>
<protein>
    <submittedName>
        <fullName evidence="4">Nucleoside-diphosphate-sugar epimerase</fullName>
    </submittedName>
</protein>
<dbReference type="InterPro" id="IPR001509">
    <property type="entry name" value="Epimerase_deHydtase"/>
</dbReference>
<feature type="domain" description="NAD-dependent epimerase/dehydratase" evidence="3">
    <location>
        <begin position="3"/>
        <end position="224"/>
    </location>
</feature>
<gene>
    <name evidence="4" type="ORF">DES41_102235</name>
</gene>
<sequence length="314" mass="33390">MNVLVTGASGFIGSALARHAALTAAGLTWRLALRAGFAERAQFVESPDLSGAADWREAVRGCHAVVHAAARVHVVRDRNSDPLALYRAANTEGTLQLARQAAQEGVGRFIFLSSVKVHGEASTPGRAFTEQVAPMPADPYGTSKHEAELGLATIARQTGMDIVIIRPPLVYGPGAKANFAALVHAVEHGWPLPLRAIQNRRSLVALDNLIDFILVCLRHPGAANQTFLVSDGEDLSTPCLLRRLGAAMGRPARLWPMPPALLCAGAAMLGRRAAAERLCGTLQVDITKARTLLGWSPPVTVDEGLRRAIQGLPP</sequence>
<organism evidence="4 5">
    <name type="scientific">Pseudorhodoferax soli</name>
    <dbReference type="NCBI Taxonomy" id="545864"/>
    <lineage>
        <taxon>Bacteria</taxon>
        <taxon>Pseudomonadati</taxon>
        <taxon>Pseudomonadota</taxon>
        <taxon>Betaproteobacteria</taxon>
        <taxon>Burkholderiales</taxon>
        <taxon>Comamonadaceae</taxon>
    </lineage>
</organism>
<evidence type="ECO:0000313" key="4">
    <source>
        <dbReference type="EMBL" id="RCW73918.1"/>
    </source>
</evidence>
<comment type="similarity">
    <text evidence="2">Belongs to the NAD(P)-dependent epimerase/dehydratase family.</text>
</comment>
<evidence type="ECO:0000313" key="5">
    <source>
        <dbReference type="Proteomes" id="UP000252884"/>
    </source>
</evidence>
<evidence type="ECO:0000256" key="2">
    <source>
        <dbReference type="ARBA" id="ARBA00007637"/>
    </source>
</evidence>
<dbReference type="Gene3D" id="3.40.50.720">
    <property type="entry name" value="NAD(P)-binding Rossmann-like Domain"/>
    <property type="match status" value="1"/>
</dbReference>
<dbReference type="InterPro" id="IPR036291">
    <property type="entry name" value="NAD(P)-bd_dom_sf"/>
</dbReference>
<dbReference type="CDD" id="cd05232">
    <property type="entry name" value="UDP_G4E_4_SDR_e"/>
    <property type="match status" value="1"/>
</dbReference>